<evidence type="ECO:0000256" key="4">
    <source>
        <dbReference type="ARBA" id="ARBA00023136"/>
    </source>
</evidence>
<feature type="domain" description="ABC transmembrane type-1" evidence="6">
    <location>
        <begin position="60"/>
        <end position="258"/>
    </location>
</feature>
<sequence length="531" mass="58141">MMNQKFSFSQILGRKADVTRILLSVVFIALVFIPLIRMFINIDSDSLHKVMASPTFSTVIANSLTATAIATILTLIIAYLLAVSIERTNIRFKSVFGIIFVLPMLIPSISNGMGLIILFGNNGIITKLFGLSASIYGLHGIVLGSILYAFPVAYLMFSDIMRYEDSSPYEAARVLGIPKFRQFTSITLPYLRKPLISAIFATFTLIITDYGVPLMVGGKYLTVPVIMYQEVIGQLNFGKGAVYGCLLLVPAVAAFIIDLANKDKGNSSFISKQFEPVGGTVRNVISYTYCSVVSIFTILTLTSFIILAFASDYPNNISFTFNNVINTLNLRANEYLINSIIIALLVSVIGIAAAFMTAYMSARMKSKTSRFLHLSAITSAAIPGIVLGLSYVLVFHGSVVYGTIAILVMVNLVHFIASPYLMMYNSLSKINENLEGVGHTLGISRGRMIMDVFIPQCKGTMFEMFSYFFVNCMMTISAVSFLASTANKPVSLMINQFEAQMQLECAAVVSLAILAVNIIIKVTVAVMKKTR</sequence>
<dbReference type="AlphaFoldDB" id="A0A1B2I9R0"/>
<feature type="transmembrane region" description="Helical" evidence="5">
    <location>
        <begin position="506"/>
        <end position="527"/>
    </location>
</feature>
<feature type="transmembrane region" description="Helical" evidence="5">
    <location>
        <begin position="241"/>
        <end position="260"/>
    </location>
</feature>
<dbReference type="CDD" id="cd06261">
    <property type="entry name" value="TM_PBP2"/>
    <property type="match status" value="2"/>
</dbReference>
<feature type="transmembrane region" description="Helical" evidence="5">
    <location>
        <begin position="21"/>
        <end position="40"/>
    </location>
</feature>
<proteinExistence type="inferred from homology"/>
<feature type="transmembrane region" description="Helical" evidence="5">
    <location>
        <begin position="399"/>
        <end position="421"/>
    </location>
</feature>
<evidence type="ECO:0000256" key="3">
    <source>
        <dbReference type="ARBA" id="ARBA00022989"/>
    </source>
</evidence>
<accession>A0A1B2I9R0</accession>
<feature type="transmembrane region" description="Helical" evidence="5">
    <location>
        <begin position="195"/>
        <end position="221"/>
    </location>
</feature>
<dbReference type="GO" id="GO:0005886">
    <property type="term" value="C:plasma membrane"/>
    <property type="evidence" value="ECO:0007669"/>
    <property type="project" value="UniProtKB-SubCell"/>
</dbReference>
<reference evidence="7" key="1">
    <citation type="submission" date="2016-08" db="EMBL/GenBank/DDBJ databases">
        <title>Complete genome of Cloacibacillus porcorum.</title>
        <authorList>
            <person name="Looft T."/>
            <person name="Bayles D.O."/>
            <person name="Alt D.P."/>
        </authorList>
    </citation>
    <scope>NUCLEOTIDE SEQUENCE [LARGE SCALE GENOMIC DNA]</scope>
    <source>
        <strain evidence="7">CL-84</strain>
    </source>
</reference>
<gene>
    <name evidence="7" type="ORF">BED41_15270</name>
</gene>
<dbReference type="Pfam" id="PF00528">
    <property type="entry name" value="BPD_transp_1"/>
    <property type="match status" value="2"/>
</dbReference>
<dbReference type="STRING" id="1197717.BED41_15270"/>
<dbReference type="KEGG" id="cpor:BED41_15270"/>
<evidence type="ECO:0000256" key="5">
    <source>
        <dbReference type="RuleBase" id="RU363032"/>
    </source>
</evidence>
<comment type="similarity">
    <text evidence="5">Belongs to the binding-protein-dependent transport system permease family.</text>
</comment>
<evidence type="ECO:0000259" key="6">
    <source>
        <dbReference type="PROSITE" id="PS50928"/>
    </source>
</evidence>
<keyword evidence="4 5" id="KW-0472">Membrane</keyword>
<dbReference type="Proteomes" id="UP000093044">
    <property type="component" value="Chromosome"/>
</dbReference>
<dbReference type="PANTHER" id="PTHR43496">
    <property type="entry name" value="PROTEIN LPLB"/>
    <property type="match status" value="1"/>
</dbReference>
<dbReference type="InterPro" id="IPR000515">
    <property type="entry name" value="MetI-like"/>
</dbReference>
<evidence type="ECO:0000256" key="2">
    <source>
        <dbReference type="ARBA" id="ARBA00022692"/>
    </source>
</evidence>
<feature type="transmembrane region" description="Helical" evidence="5">
    <location>
        <begin position="371"/>
        <end position="393"/>
    </location>
</feature>
<evidence type="ECO:0000313" key="8">
    <source>
        <dbReference type="Proteomes" id="UP000093044"/>
    </source>
</evidence>
<feature type="transmembrane region" description="Helical" evidence="5">
    <location>
        <begin position="465"/>
        <end position="486"/>
    </location>
</feature>
<feature type="transmembrane region" description="Helical" evidence="5">
    <location>
        <begin position="281"/>
        <end position="310"/>
    </location>
</feature>
<dbReference type="InterPro" id="IPR035906">
    <property type="entry name" value="MetI-like_sf"/>
</dbReference>
<feature type="transmembrane region" description="Helical" evidence="5">
    <location>
        <begin position="335"/>
        <end position="359"/>
    </location>
</feature>
<keyword evidence="5" id="KW-0813">Transport</keyword>
<keyword evidence="2 5" id="KW-0812">Transmembrane</keyword>
<organism evidence="7 8">
    <name type="scientific">Cloacibacillus porcorum</name>
    <dbReference type="NCBI Taxonomy" id="1197717"/>
    <lineage>
        <taxon>Bacteria</taxon>
        <taxon>Thermotogati</taxon>
        <taxon>Synergistota</taxon>
        <taxon>Synergistia</taxon>
        <taxon>Synergistales</taxon>
        <taxon>Synergistaceae</taxon>
        <taxon>Cloacibacillus</taxon>
    </lineage>
</organism>
<evidence type="ECO:0000313" key="7">
    <source>
        <dbReference type="EMBL" id="ANZ46720.1"/>
    </source>
</evidence>
<dbReference type="GO" id="GO:0055085">
    <property type="term" value="P:transmembrane transport"/>
    <property type="evidence" value="ECO:0007669"/>
    <property type="project" value="InterPro"/>
</dbReference>
<feature type="transmembrane region" description="Helical" evidence="5">
    <location>
        <begin position="60"/>
        <end position="83"/>
    </location>
</feature>
<comment type="subcellular location">
    <subcellularLocation>
        <location evidence="5">Cell membrane</location>
        <topology evidence="5">Multi-pass membrane protein</topology>
    </subcellularLocation>
    <subcellularLocation>
        <location evidence="1">Membrane</location>
        <topology evidence="1">Multi-pass membrane protein</topology>
    </subcellularLocation>
</comment>
<keyword evidence="8" id="KW-1185">Reference proteome</keyword>
<keyword evidence="3 5" id="KW-1133">Transmembrane helix</keyword>
<dbReference type="PANTHER" id="PTHR43496:SF1">
    <property type="entry name" value="POLYGALACTURONAN_RHAMNOGALACTURONAN TRANSPORT SYSTEM PERMEASE PROTEIN YTEP"/>
    <property type="match status" value="1"/>
</dbReference>
<name>A0A1B2I9R0_9BACT</name>
<feature type="transmembrane region" description="Helical" evidence="5">
    <location>
        <begin position="131"/>
        <end position="157"/>
    </location>
</feature>
<feature type="domain" description="ABC transmembrane type-1" evidence="6">
    <location>
        <begin position="336"/>
        <end position="524"/>
    </location>
</feature>
<feature type="transmembrane region" description="Helical" evidence="5">
    <location>
        <begin position="95"/>
        <end position="119"/>
    </location>
</feature>
<dbReference type="PROSITE" id="PS50928">
    <property type="entry name" value="ABC_TM1"/>
    <property type="match status" value="2"/>
</dbReference>
<protein>
    <submittedName>
        <fullName evidence="7">Phosphonate ABC transporter permease</fullName>
    </submittedName>
</protein>
<dbReference type="SUPFAM" id="SSF161098">
    <property type="entry name" value="MetI-like"/>
    <property type="match status" value="2"/>
</dbReference>
<dbReference type="OrthoDB" id="57323at2"/>
<dbReference type="Gene3D" id="1.10.3720.10">
    <property type="entry name" value="MetI-like"/>
    <property type="match status" value="2"/>
</dbReference>
<evidence type="ECO:0000256" key="1">
    <source>
        <dbReference type="ARBA" id="ARBA00004141"/>
    </source>
</evidence>
<dbReference type="EMBL" id="CP016757">
    <property type="protein sequence ID" value="ANZ46720.1"/>
    <property type="molecule type" value="Genomic_DNA"/>
</dbReference>